<dbReference type="SUPFAM" id="SSF53474">
    <property type="entry name" value="alpha/beta-Hydrolases"/>
    <property type="match status" value="1"/>
</dbReference>
<feature type="chain" id="PRO_5008258270" description="AB hydrolase-1 domain-containing protein" evidence="1">
    <location>
        <begin position="26"/>
        <end position="259"/>
    </location>
</feature>
<evidence type="ECO:0000313" key="3">
    <source>
        <dbReference type="EMBL" id="ANN69869.1"/>
    </source>
</evidence>
<dbReference type="Proteomes" id="UP000092213">
    <property type="component" value="Chromosome"/>
</dbReference>
<dbReference type="PANTHER" id="PTHR37017:SF11">
    <property type="entry name" value="ESTERASE_LIPASE_THIOESTERASE DOMAIN-CONTAINING PROTEIN"/>
    <property type="match status" value="1"/>
</dbReference>
<evidence type="ECO:0000313" key="5">
    <source>
        <dbReference type="Proteomes" id="UP000091897"/>
    </source>
</evidence>
<dbReference type="STRING" id="463025.BAU08_23515"/>
<dbReference type="Pfam" id="PF12697">
    <property type="entry name" value="Abhydrolase_6"/>
    <property type="match status" value="1"/>
</dbReference>
<evidence type="ECO:0000313" key="6">
    <source>
        <dbReference type="Proteomes" id="UP000092213"/>
    </source>
</evidence>
<organism evidence="4 6">
    <name type="scientific">Bordetella bronchialis</name>
    <dbReference type="NCBI Taxonomy" id="463025"/>
    <lineage>
        <taxon>Bacteria</taxon>
        <taxon>Pseudomonadati</taxon>
        <taxon>Pseudomonadota</taxon>
        <taxon>Betaproteobacteria</taxon>
        <taxon>Burkholderiales</taxon>
        <taxon>Alcaligenaceae</taxon>
        <taxon>Bordetella</taxon>
    </lineage>
</organism>
<dbReference type="EMBL" id="CP016170">
    <property type="protein sequence ID" value="ANN69869.1"/>
    <property type="molecule type" value="Genomic_DNA"/>
</dbReference>
<dbReference type="InterPro" id="IPR000073">
    <property type="entry name" value="AB_hydrolase_1"/>
</dbReference>
<evidence type="ECO:0000313" key="4">
    <source>
        <dbReference type="EMBL" id="ANN75019.1"/>
    </source>
</evidence>
<gene>
    <name evidence="3" type="ORF">BAU06_22960</name>
    <name evidence="4" type="ORF">BAU08_23515</name>
</gene>
<feature type="domain" description="AB hydrolase-1" evidence="2">
    <location>
        <begin position="37"/>
        <end position="250"/>
    </location>
</feature>
<dbReference type="EMBL" id="CP016171">
    <property type="protein sequence ID" value="ANN75019.1"/>
    <property type="molecule type" value="Genomic_DNA"/>
</dbReference>
<dbReference type="RefSeq" id="WP_066359620.1">
    <property type="nucleotide sequence ID" value="NZ_CBCSFJ010000004.1"/>
</dbReference>
<keyword evidence="1" id="KW-0732">Signal</keyword>
<accession>A0A193FS22</accession>
<dbReference type="InterPro" id="IPR029058">
    <property type="entry name" value="AB_hydrolase_fold"/>
</dbReference>
<dbReference type="InterPro" id="IPR052897">
    <property type="entry name" value="Sec-Metab_Biosynth_Hydrolase"/>
</dbReference>
<dbReference type="OrthoDB" id="9112061at2"/>
<name>A0A193FS22_9BORD</name>
<dbReference type="KEGG" id="bbro:BAU06_22960"/>
<feature type="signal peptide" evidence="1">
    <location>
        <begin position="1"/>
        <end position="25"/>
    </location>
</feature>
<sequence length="259" mass="26795">MKTLLKKFLPALFLTGALAATAAHAAPPAQDLKGKNIVLVHGAFADGSSWNKVIPLLEARGAHVVAVQNPLSSLRDDVDAARRAIEAQQGPVILVGHSWGGVVITEAGNTDKVKALVYVAAFAPDNGQSINDMTQGAPAPAWAAQLRKDSGGFLTLSTEGILQNFAQDLPAPAARLVAATQGPAAEAIFGTKVATAAWRNKPSAFVVADADRMIDPALQAKMAADIGATVTHVRSSHVPMLSQPAAVANAIIAEAKKVR</sequence>
<keyword evidence="5" id="KW-1185">Reference proteome</keyword>
<protein>
    <recommendedName>
        <fullName evidence="2">AB hydrolase-1 domain-containing protein</fullName>
    </recommendedName>
</protein>
<evidence type="ECO:0000256" key="1">
    <source>
        <dbReference type="SAM" id="SignalP"/>
    </source>
</evidence>
<dbReference type="PANTHER" id="PTHR37017">
    <property type="entry name" value="AB HYDROLASE-1 DOMAIN-CONTAINING PROTEIN-RELATED"/>
    <property type="match status" value="1"/>
</dbReference>
<dbReference type="Gene3D" id="3.40.50.1820">
    <property type="entry name" value="alpha/beta hydrolase"/>
    <property type="match status" value="1"/>
</dbReference>
<proteinExistence type="predicted"/>
<reference evidence="5 6" key="1">
    <citation type="submission" date="2016-06" db="EMBL/GenBank/DDBJ databases">
        <title>Complete genome sequences of Bordetella bronchialis and Bordetella flabilis.</title>
        <authorList>
            <person name="LiPuma J.J."/>
            <person name="Spilker T."/>
        </authorList>
    </citation>
    <scope>NUCLEOTIDE SEQUENCE [LARGE SCALE GENOMIC DNA]</scope>
    <source>
        <strain evidence="4 6">AU17976</strain>
        <strain evidence="3 5">AU3182</strain>
    </source>
</reference>
<dbReference type="AlphaFoldDB" id="A0A193FS22"/>
<dbReference type="Proteomes" id="UP000091897">
    <property type="component" value="Chromosome"/>
</dbReference>
<evidence type="ECO:0000259" key="2">
    <source>
        <dbReference type="Pfam" id="PF12697"/>
    </source>
</evidence>